<evidence type="ECO:0000256" key="10">
    <source>
        <dbReference type="HAMAP-Rule" id="MF_00186"/>
    </source>
</evidence>
<feature type="binding site" evidence="10">
    <location>
        <position position="12"/>
    </location>
    <ligand>
        <name>ADP</name>
        <dbReference type="ChEBI" id="CHEBI:456216"/>
    </ligand>
</feature>
<comment type="similarity">
    <text evidence="2 10 11">Belongs to the FGGY kinase family.</text>
</comment>
<feature type="binding site" evidence="10">
    <location>
        <position position="12"/>
    </location>
    <ligand>
        <name>ATP</name>
        <dbReference type="ChEBI" id="CHEBI:30616"/>
    </ligand>
</feature>
<feature type="binding site" evidence="10">
    <location>
        <position position="315"/>
    </location>
    <ligand>
        <name>ADP</name>
        <dbReference type="ChEBI" id="CHEBI:456216"/>
    </ligand>
</feature>
<feature type="domain" description="Carbohydrate kinase FGGY N-terminal" evidence="12">
    <location>
        <begin position="6"/>
        <end position="256"/>
    </location>
</feature>
<dbReference type="FunFam" id="3.30.420.40:FF:000008">
    <property type="entry name" value="Glycerol kinase"/>
    <property type="match status" value="1"/>
</dbReference>
<dbReference type="SUPFAM" id="SSF53067">
    <property type="entry name" value="Actin-like ATPase domain"/>
    <property type="match status" value="2"/>
</dbReference>
<comment type="function">
    <text evidence="9 10">Key enzyme in the regulation of glycerol uptake and metabolism. Catalyzes the phosphorylation of glycerol to yield sn-glycerol 3-phosphate.</text>
</comment>
<dbReference type="NCBIfam" id="NF000756">
    <property type="entry name" value="PRK00047.1"/>
    <property type="match status" value="1"/>
</dbReference>
<keyword evidence="4 10" id="KW-0547">Nucleotide-binding</keyword>
<feature type="binding site" evidence="10">
    <location>
        <position position="420"/>
    </location>
    <ligand>
        <name>ADP</name>
        <dbReference type="ChEBI" id="CHEBI:456216"/>
    </ligand>
</feature>
<comment type="catalytic activity">
    <reaction evidence="8 10">
        <text>glycerol + ATP = sn-glycerol 3-phosphate + ADP + H(+)</text>
        <dbReference type="Rhea" id="RHEA:21644"/>
        <dbReference type="ChEBI" id="CHEBI:15378"/>
        <dbReference type="ChEBI" id="CHEBI:17754"/>
        <dbReference type="ChEBI" id="CHEBI:30616"/>
        <dbReference type="ChEBI" id="CHEBI:57597"/>
        <dbReference type="ChEBI" id="CHEBI:456216"/>
        <dbReference type="EC" id="2.7.1.30"/>
    </reaction>
</comment>
<feature type="binding site" evidence="10">
    <location>
        <position position="134"/>
    </location>
    <ligand>
        <name>glycerol</name>
        <dbReference type="ChEBI" id="CHEBI:17754"/>
    </ligand>
</feature>
<dbReference type="Pfam" id="PF00370">
    <property type="entry name" value="FGGY_N"/>
    <property type="match status" value="1"/>
</dbReference>
<feature type="binding site" evidence="10">
    <location>
        <position position="315"/>
    </location>
    <ligand>
        <name>ATP</name>
        <dbReference type="ChEBI" id="CHEBI:30616"/>
    </ligand>
</feature>
<feature type="binding site" evidence="10">
    <location>
        <position position="249"/>
    </location>
    <ligand>
        <name>glycerol</name>
        <dbReference type="ChEBI" id="CHEBI:17754"/>
    </ligand>
</feature>
<dbReference type="GO" id="GO:0005524">
    <property type="term" value="F:ATP binding"/>
    <property type="evidence" value="ECO:0007669"/>
    <property type="project" value="UniProtKB-UniRule"/>
</dbReference>
<evidence type="ECO:0000256" key="3">
    <source>
        <dbReference type="ARBA" id="ARBA00022679"/>
    </source>
</evidence>
<feature type="binding site" evidence="10">
    <location>
        <position position="83"/>
    </location>
    <ligand>
        <name>sn-glycerol 3-phosphate</name>
        <dbReference type="ChEBI" id="CHEBI:57597"/>
    </ligand>
</feature>
<feature type="binding site" evidence="10">
    <location>
        <position position="271"/>
    </location>
    <ligand>
        <name>ADP</name>
        <dbReference type="ChEBI" id="CHEBI:456216"/>
    </ligand>
</feature>
<feature type="binding site" evidence="10">
    <location>
        <position position="82"/>
    </location>
    <ligand>
        <name>glycerol</name>
        <dbReference type="ChEBI" id="CHEBI:17754"/>
    </ligand>
</feature>
<feature type="binding site" evidence="10">
    <location>
        <position position="16"/>
    </location>
    <ligand>
        <name>ADP</name>
        <dbReference type="ChEBI" id="CHEBI:456216"/>
    </ligand>
</feature>
<dbReference type="InterPro" id="IPR005999">
    <property type="entry name" value="Glycerol_kin"/>
</dbReference>
<evidence type="ECO:0000256" key="7">
    <source>
        <dbReference type="ARBA" id="ARBA00022840"/>
    </source>
</evidence>
<evidence type="ECO:0000259" key="12">
    <source>
        <dbReference type="Pfam" id="PF00370"/>
    </source>
</evidence>
<dbReference type="InterPro" id="IPR000577">
    <property type="entry name" value="Carb_kinase_FGGY"/>
</dbReference>
<evidence type="ECO:0000256" key="5">
    <source>
        <dbReference type="ARBA" id="ARBA00022777"/>
    </source>
</evidence>
<feature type="binding site" evidence="10">
    <location>
        <position position="416"/>
    </location>
    <ligand>
        <name>ATP</name>
        <dbReference type="ChEBI" id="CHEBI:30616"/>
    </ligand>
</feature>
<feature type="binding site" evidence="10">
    <location>
        <position position="416"/>
    </location>
    <ligand>
        <name>ADP</name>
        <dbReference type="ChEBI" id="CHEBI:456216"/>
    </ligand>
</feature>
<dbReference type="GO" id="GO:0006072">
    <property type="term" value="P:glycerol-3-phosphate metabolic process"/>
    <property type="evidence" value="ECO:0007669"/>
    <property type="project" value="InterPro"/>
</dbReference>
<evidence type="ECO:0000256" key="2">
    <source>
        <dbReference type="ARBA" id="ARBA00009156"/>
    </source>
</evidence>
<feature type="binding site" evidence="10">
    <location>
        <position position="249"/>
    </location>
    <ligand>
        <name>sn-glycerol 3-phosphate</name>
        <dbReference type="ChEBI" id="CHEBI:57597"/>
    </ligand>
</feature>
<dbReference type="EMBL" id="CADCTS010000075">
    <property type="protein sequence ID" value="CAA9290875.1"/>
    <property type="molecule type" value="Genomic_DNA"/>
</dbReference>
<protein>
    <recommendedName>
        <fullName evidence="10">Glycerol kinase</fullName>
        <ecNumber evidence="10">2.7.1.30</ecNumber>
    </recommendedName>
    <alternativeName>
        <fullName evidence="10">ATP:glycerol 3-phosphotransferase</fullName>
    </alternativeName>
    <alternativeName>
        <fullName evidence="10">Glycerokinase</fullName>
        <shortName evidence="10">GK</shortName>
    </alternativeName>
</protein>
<comment type="activity regulation">
    <text evidence="10">Inhibited by fructose 1,6-bisphosphate (FBP).</text>
</comment>
<dbReference type="GO" id="GO:0019563">
    <property type="term" value="P:glycerol catabolic process"/>
    <property type="evidence" value="ECO:0007669"/>
    <property type="project" value="UniProtKB-UniRule"/>
</dbReference>
<keyword evidence="5 10" id="KW-0418">Kinase</keyword>
<dbReference type="Gene3D" id="3.30.420.40">
    <property type="match status" value="2"/>
</dbReference>
<dbReference type="HAMAP" id="MF_00186">
    <property type="entry name" value="Glycerol_kin"/>
    <property type="match status" value="1"/>
</dbReference>
<keyword evidence="6 10" id="KW-0319">Glycerol metabolism</keyword>
<feature type="binding site" evidence="10">
    <location>
        <position position="13"/>
    </location>
    <ligand>
        <name>ATP</name>
        <dbReference type="ChEBI" id="CHEBI:30616"/>
    </ligand>
</feature>
<evidence type="ECO:0000313" key="14">
    <source>
        <dbReference type="EMBL" id="CAA9290875.1"/>
    </source>
</evidence>
<dbReference type="PIRSF" id="PIRSF000538">
    <property type="entry name" value="GlpK"/>
    <property type="match status" value="1"/>
</dbReference>
<feature type="binding site" evidence="10">
    <location>
        <position position="82"/>
    </location>
    <ligand>
        <name>sn-glycerol 3-phosphate</name>
        <dbReference type="ChEBI" id="CHEBI:57597"/>
    </ligand>
</feature>
<dbReference type="InterPro" id="IPR018485">
    <property type="entry name" value="FGGY_C"/>
</dbReference>
<name>A0A6J4JYP6_9ACTN</name>
<feature type="binding site" evidence="10">
    <location>
        <position position="134"/>
    </location>
    <ligand>
        <name>sn-glycerol 3-phosphate</name>
        <dbReference type="ChEBI" id="CHEBI:57597"/>
    </ligand>
</feature>
<dbReference type="NCBIfam" id="TIGR01311">
    <property type="entry name" value="glycerol_kin"/>
    <property type="match status" value="1"/>
</dbReference>
<feature type="binding site" evidence="10">
    <location>
        <position position="14"/>
    </location>
    <ligand>
        <name>ATP</name>
        <dbReference type="ChEBI" id="CHEBI:30616"/>
    </ligand>
</feature>
<evidence type="ECO:0000256" key="6">
    <source>
        <dbReference type="ARBA" id="ARBA00022798"/>
    </source>
</evidence>
<evidence type="ECO:0000256" key="11">
    <source>
        <dbReference type="RuleBase" id="RU003733"/>
    </source>
</evidence>
<dbReference type="InterPro" id="IPR043129">
    <property type="entry name" value="ATPase_NBD"/>
</dbReference>
<evidence type="ECO:0000256" key="9">
    <source>
        <dbReference type="ARBA" id="ARBA00054633"/>
    </source>
</evidence>
<keyword evidence="7 10" id="KW-0067">ATP-binding</keyword>
<dbReference type="GO" id="GO:0004370">
    <property type="term" value="F:glycerol kinase activity"/>
    <property type="evidence" value="ECO:0007669"/>
    <property type="project" value="UniProtKB-UniRule"/>
</dbReference>
<reference evidence="14" key="1">
    <citation type="submission" date="2020-02" db="EMBL/GenBank/DDBJ databases">
        <authorList>
            <person name="Meier V. D."/>
        </authorList>
    </citation>
    <scope>NUCLEOTIDE SEQUENCE</scope>
    <source>
        <strain evidence="14">AVDCRST_MAG48</strain>
    </source>
</reference>
<dbReference type="PANTHER" id="PTHR10196:SF69">
    <property type="entry name" value="GLYCEROL KINASE"/>
    <property type="match status" value="1"/>
</dbReference>
<comment type="pathway">
    <text evidence="1 10">Polyol metabolism; glycerol degradation via glycerol kinase pathway; sn-glycerol 3-phosphate from glycerol: step 1/1.</text>
</comment>
<gene>
    <name evidence="10" type="primary">glpK</name>
    <name evidence="14" type="ORF">AVDCRST_MAG48-503</name>
</gene>
<feature type="binding site" evidence="10">
    <location>
        <position position="83"/>
    </location>
    <ligand>
        <name>glycerol</name>
        <dbReference type="ChEBI" id="CHEBI:17754"/>
    </ligand>
</feature>
<dbReference type="InterPro" id="IPR018483">
    <property type="entry name" value="Carb_kinase_FGGY_CS"/>
</dbReference>
<dbReference type="UniPathway" id="UPA00618">
    <property type="reaction ID" value="UER00672"/>
</dbReference>
<dbReference type="EC" id="2.7.1.30" evidence="10"/>
<evidence type="ECO:0000256" key="4">
    <source>
        <dbReference type="ARBA" id="ARBA00022741"/>
    </source>
</evidence>
<dbReference type="GO" id="GO:0005829">
    <property type="term" value="C:cytosol"/>
    <property type="evidence" value="ECO:0007669"/>
    <property type="project" value="TreeGrafter"/>
</dbReference>
<dbReference type="Pfam" id="PF02782">
    <property type="entry name" value="FGGY_C"/>
    <property type="match status" value="1"/>
</dbReference>
<feature type="binding site" evidence="10">
    <location>
        <position position="250"/>
    </location>
    <ligand>
        <name>glycerol</name>
        <dbReference type="ChEBI" id="CHEBI:17754"/>
    </ligand>
</feature>
<organism evidence="14">
    <name type="scientific">uncultured Friedmanniella sp</name>
    <dbReference type="NCBI Taxonomy" id="335381"/>
    <lineage>
        <taxon>Bacteria</taxon>
        <taxon>Bacillati</taxon>
        <taxon>Actinomycetota</taxon>
        <taxon>Actinomycetes</taxon>
        <taxon>Propionibacteriales</taxon>
        <taxon>Nocardioidaceae</taxon>
        <taxon>Friedmanniella</taxon>
        <taxon>environmental samples</taxon>
    </lineage>
</organism>
<dbReference type="FunFam" id="3.30.420.40:FF:000007">
    <property type="entry name" value="Glycerol kinase"/>
    <property type="match status" value="1"/>
</dbReference>
<accession>A0A6J4JYP6</accession>
<feature type="binding site" evidence="10">
    <location>
        <position position="319"/>
    </location>
    <ligand>
        <name>ATP</name>
        <dbReference type="ChEBI" id="CHEBI:30616"/>
    </ligand>
</feature>
<feature type="domain" description="Carbohydrate kinase FGGY C-terminal" evidence="13">
    <location>
        <begin position="266"/>
        <end position="455"/>
    </location>
</feature>
<evidence type="ECO:0000256" key="1">
    <source>
        <dbReference type="ARBA" id="ARBA00005190"/>
    </source>
</evidence>
<proteinExistence type="inferred from homology"/>
<keyword evidence="3 10" id="KW-0808">Transferase</keyword>
<evidence type="ECO:0000259" key="13">
    <source>
        <dbReference type="Pfam" id="PF02782"/>
    </source>
</evidence>
<sequence length="504" mass="54482">MADFVAAIDHGTTSTRCMVFGHDGREVGRAQTEHRQIMPAPGRVEHDAAEIWANTQQVVADALRTCGLGPDDLAAVGVANQRETTVVWDRRTGEPLHHAIVWQDTRTDHIAAALDRDGRGDVIRHRAGLPPATYFAGGKLQWLLEEVDGLRDLAEAGHALAGTTDSWLLWNLTGGVDGGVHLTDVTNASRTMMMDLETLDWDDELVSFFGVPRAMLPQIRPSSSPEAYGRTRADGPFGGEVVIGGVLGDQQAAMVGQVCFAPGEAKNTYGTGNFLLLNTGEELTRSENGLLTTVCYQFGDAKPVYALEGSIAVTGSAVQWLRDQLGVIRGAEDSELLARQVDDAAGCYFVPDFSGLFAPYWRSDARGAIVGLSRFHTSAHIARATLEAICYQSCDVVAAMEKDSGVHLEVLKVDGGVTANDLCMQIQADTLGVDVSRPVVAETTALGAAYAAGLAVGFWGSVEELRENWHEDRRWSSAVDDEQRRAGHVGWRKAVERTLDWVEV</sequence>
<feature type="binding site" evidence="10">
    <location>
        <position position="271"/>
    </location>
    <ligand>
        <name>ATP</name>
        <dbReference type="ChEBI" id="CHEBI:30616"/>
    </ligand>
</feature>
<feature type="binding site" evidence="10">
    <location>
        <position position="12"/>
    </location>
    <ligand>
        <name>sn-glycerol 3-phosphate</name>
        <dbReference type="ChEBI" id="CHEBI:57597"/>
    </ligand>
</feature>
<dbReference type="PANTHER" id="PTHR10196">
    <property type="entry name" value="SUGAR KINASE"/>
    <property type="match status" value="1"/>
</dbReference>
<dbReference type="InterPro" id="IPR018484">
    <property type="entry name" value="FGGY_N"/>
</dbReference>
<evidence type="ECO:0000256" key="8">
    <source>
        <dbReference type="ARBA" id="ARBA00052101"/>
    </source>
</evidence>
<dbReference type="AlphaFoldDB" id="A0A6J4JYP6"/>
<dbReference type="CDD" id="cd07769">
    <property type="entry name" value="ASKHA_NBD_FGGY_GK"/>
    <property type="match status" value="1"/>
</dbReference>
<dbReference type="PROSITE" id="PS00445">
    <property type="entry name" value="FGGY_KINASES_2"/>
    <property type="match status" value="1"/>
</dbReference>